<comment type="caution">
    <text evidence="2">The sequence shown here is derived from an EMBL/GenBank/DDBJ whole genome shotgun (WGS) entry which is preliminary data.</text>
</comment>
<reference evidence="2" key="1">
    <citation type="submission" date="2021-09" db="EMBL/GenBank/DDBJ databases">
        <title>The genome of Mauremys mutica provides insights into the evolution of semi-aquatic lifestyle.</title>
        <authorList>
            <person name="Gong S."/>
            <person name="Gao Y."/>
        </authorList>
    </citation>
    <scope>NUCLEOTIDE SEQUENCE</scope>
    <source>
        <strain evidence="2">MM-2020</strain>
        <tissue evidence="2">Muscle</tissue>
    </source>
</reference>
<proteinExistence type="predicted"/>
<keyword evidence="1" id="KW-0472">Membrane</keyword>
<keyword evidence="3" id="KW-1185">Reference proteome</keyword>
<dbReference type="EMBL" id="JAHDVG010000488">
    <property type="protein sequence ID" value="KAH1165633.1"/>
    <property type="molecule type" value="Genomic_DNA"/>
</dbReference>
<dbReference type="AlphaFoldDB" id="A0A9D3WS70"/>
<name>A0A9D3WS70_9SAUR</name>
<protein>
    <submittedName>
        <fullName evidence="2">Uncharacterized protein</fullName>
    </submittedName>
</protein>
<accession>A0A9D3WS70</accession>
<organism evidence="2 3">
    <name type="scientific">Mauremys mutica</name>
    <name type="common">yellowpond turtle</name>
    <dbReference type="NCBI Taxonomy" id="74926"/>
    <lineage>
        <taxon>Eukaryota</taxon>
        <taxon>Metazoa</taxon>
        <taxon>Chordata</taxon>
        <taxon>Craniata</taxon>
        <taxon>Vertebrata</taxon>
        <taxon>Euteleostomi</taxon>
        <taxon>Archelosauria</taxon>
        <taxon>Testudinata</taxon>
        <taxon>Testudines</taxon>
        <taxon>Cryptodira</taxon>
        <taxon>Durocryptodira</taxon>
        <taxon>Testudinoidea</taxon>
        <taxon>Geoemydidae</taxon>
        <taxon>Geoemydinae</taxon>
        <taxon>Mauremys</taxon>
    </lineage>
</organism>
<dbReference type="Proteomes" id="UP000827986">
    <property type="component" value="Unassembled WGS sequence"/>
</dbReference>
<sequence length="107" mass="11673">MVFQTVQILKGCRSCLCGRPVYSEANNRVETNSSAAASCGADREVGKNYFPCVPINILSILSILQFLPAALAALHIMSISSFRVQYLHDPGIGEKTDETTWPVQLSL</sequence>
<evidence type="ECO:0000313" key="2">
    <source>
        <dbReference type="EMBL" id="KAH1165633.1"/>
    </source>
</evidence>
<evidence type="ECO:0000256" key="1">
    <source>
        <dbReference type="SAM" id="Phobius"/>
    </source>
</evidence>
<gene>
    <name evidence="2" type="ORF">KIL84_023192</name>
</gene>
<keyword evidence="1" id="KW-1133">Transmembrane helix</keyword>
<evidence type="ECO:0000313" key="3">
    <source>
        <dbReference type="Proteomes" id="UP000827986"/>
    </source>
</evidence>
<feature type="transmembrane region" description="Helical" evidence="1">
    <location>
        <begin position="55"/>
        <end position="77"/>
    </location>
</feature>
<keyword evidence="1" id="KW-0812">Transmembrane</keyword>